<gene>
    <name evidence="2" type="ORF">GCM10007047_06310</name>
</gene>
<organism evidence="2 3">
    <name type="scientific">Cerasicoccus arenae</name>
    <dbReference type="NCBI Taxonomy" id="424488"/>
    <lineage>
        <taxon>Bacteria</taxon>
        <taxon>Pseudomonadati</taxon>
        <taxon>Verrucomicrobiota</taxon>
        <taxon>Opitutia</taxon>
        <taxon>Puniceicoccales</taxon>
        <taxon>Cerasicoccaceae</taxon>
        <taxon>Cerasicoccus</taxon>
    </lineage>
</organism>
<comment type="caution">
    <text evidence="2">The sequence shown here is derived from an EMBL/GenBank/DDBJ whole genome shotgun (WGS) entry which is preliminary data.</text>
</comment>
<sequence length="293" mass="34755">MSIAIQIVLGLLIFSLGISYANSHFQSPLLFILNRWLRWLLFAFTISAAAREFELSERPFWVLAGVAFLGWFLFETLYNWLKVCAVSRGPIPLFPRFRQNFEGDEWPADKRFILLRDWLRSTGFKKLESLKADLISDYVIRSSIYQDEQGLVRLQVIFFPQGVSSHEVNYVLITKTQEGERVITSNLNMPFGGYYPDKWFIVRKPLMRSLDKLLRFHRRRLLREGVNVQVWEDDAPLDDLNRQQTNLEIANMESGYLLKREFQEEHGRLSFEGRYRLWKEHWLISYLGRTVQY</sequence>
<proteinExistence type="predicted"/>
<reference evidence="2" key="2">
    <citation type="submission" date="2020-09" db="EMBL/GenBank/DDBJ databases">
        <authorList>
            <person name="Sun Q."/>
            <person name="Kim S."/>
        </authorList>
    </citation>
    <scope>NUCLEOTIDE SEQUENCE</scope>
    <source>
        <strain evidence="2">KCTC 12870</strain>
    </source>
</reference>
<accession>A0A8J3DA21</accession>
<evidence type="ECO:0000313" key="3">
    <source>
        <dbReference type="Proteomes" id="UP000642829"/>
    </source>
</evidence>
<keyword evidence="1" id="KW-1133">Transmembrane helix</keyword>
<keyword evidence="1" id="KW-0812">Transmembrane</keyword>
<name>A0A8J3DA21_9BACT</name>
<dbReference type="Proteomes" id="UP000642829">
    <property type="component" value="Unassembled WGS sequence"/>
</dbReference>
<feature type="transmembrane region" description="Helical" evidence="1">
    <location>
        <begin position="60"/>
        <end position="81"/>
    </location>
</feature>
<keyword evidence="1" id="KW-0472">Membrane</keyword>
<evidence type="ECO:0000313" key="2">
    <source>
        <dbReference type="EMBL" id="GHB93564.1"/>
    </source>
</evidence>
<dbReference type="RefSeq" id="WP_189511780.1">
    <property type="nucleotide sequence ID" value="NZ_BMXG01000003.1"/>
</dbReference>
<dbReference type="EMBL" id="BMXG01000003">
    <property type="protein sequence ID" value="GHB93564.1"/>
    <property type="molecule type" value="Genomic_DNA"/>
</dbReference>
<protein>
    <submittedName>
        <fullName evidence="2">Uncharacterized protein</fullName>
    </submittedName>
</protein>
<dbReference type="AlphaFoldDB" id="A0A8J3DA21"/>
<keyword evidence="3" id="KW-1185">Reference proteome</keyword>
<evidence type="ECO:0000256" key="1">
    <source>
        <dbReference type="SAM" id="Phobius"/>
    </source>
</evidence>
<reference evidence="2" key="1">
    <citation type="journal article" date="2014" name="Int. J. Syst. Evol. Microbiol.">
        <title>Complete genome sequence of Corynebacterium casei LMG S-19264T (=DSM 44701T), isolated from a smear-ripened cheese.</title>
        <authorList>
            <consortium name="US DOE Joint Genome Institute (JGI-PGF)"/>
            <person name="Walter F."/>
            <person name="Albersmeier A."/>
            <person name="Kalinowski J."/>
            <person name="Ruckert C."/>
        </authorList>
    </citation>
    <scope>NUCLEOTIDE SEQUENCE</scope>
    <source>
        <strain evidence="2">KCTC 12870</strain>
    </source>
</reference>